<dbReference type="InterPro" id="IPR036412">
    <property type="entry name" value="HAD-like_sf"/>
</dbReference>
<dbReference type="Gene3D" id="1.20.1440.100">
    <property type="entry name" value="SG protein - dephosphorylation function"/>
    <property type="match status" value="1"/>
</dbReference>
<gene>
    <name evidence="4" type="ORF">BBAD15_g651</name>
</gene>
<evidence type="ECO:0000313" key="5">
    <source>
        <dbReference type="Proteomes" id="UP000030106"/>
    </source>
</evidence>
<evidence type="ECO:0000256" key="2">
    <source>
        <dbReference type="ARBA" id="ARBA00022801"/>
    </source>
</evidence>
<dbReference type="PANTHER" id="PTHR43344">
    <property type="entry name" value="PHOSPHOSERINE PHOSPHATASE"/>
    <property type="match status" value="1"/>
</dbReference>
<dbReference type="SUPFAM" id="SSF56784">
    <property type="entry name" value="HAD-like"/>
    <property type="match status" value="1"/>
</dbReference>
<dbReference type="InterPro" id="IPR050582">
    <property type="entry name" value="HAD-like_SerB"/>
</dbReference>
<dbReference type="PANTHER" id="PTHR43344:SF13">
    <property type="entry name" value="PHOSPHATASE RV3661-RELATED"/>
    <property type="match status" value="1"/>
</dbReference>
<evidence type="ECO:0000256" key="3">
    <source>
        <dbReference type="ARBA" id="ARBA00022842"/>
    </source>
</evidence>
<dbReference type="NCBIfam" id="TIGR01488">
    <property type="entry name" value="HAD-SF-IB"/>
    <property type="match status" value="1"/>
</dbReference>
<dbReference type="EMBL" id="ANFO01000038">
    <property type="protein sequence ID" value="KGQ13545.1"/>
    <property type="molecule type" value="Genomic_DNA"/>
</dbReference>
<keyword evidence="1" id="KW-0479">Metal-binding</keyword>
<dbReference type="InterPro" id="IPR006385">
    <property type="entry name" value="HAD_hydro_SerB1"/>
</dbReference>
<dbReference type="Gene3D" id="3.40.50.1000">
    <property type="entry name" value="HAD superfamily/HAD-like"/>
    <property type="match status" value="1"/>
</dbReference>
<evidence type="ECO:0000256" key="1">
    <source>
        <dbReference type="ARBA" id="ARBA00022723"/>
    </source>
</evidence>
<dbReference type="GO" id="GO:0016787">
    <property type="term" value="F:hydrolase activity"/>
    <property type="evidence" value="ECO:0007669"/>
    <property type="project" value="UniProtKB-KW"/>
</dbReference>
<proteinExistence type="predicted"/>
<dbReference type="AlphaFoldDB" id="A0A0A2W529"/>
<dbReference type="HOGENOM" id="CLU_052657_1_1_1"/>
<dbReference type="CDD" id="cd02612">
    <property type="entry name" value="HAD_PGPPase"/>
    <property type="match status" value="1"/>
</dbReference>
<evidence type="ECO:0000313" key="4">
    <source>
        <dbReference type="EMBL" id="KGQ13545.1"/>
    </source>
</evidence>
<accession>A0A0A2W529</accession>
<comment type="caution">
    <text evidence="4">The sequence shown here is derived from an EMBL/GenBank/DDBJ whole genome shotgun (WGS) entry which is preliminary data.</text>
</comment>
<dbReference type="InterPro" id="IPR023214">
    <property type="entry name" value="HAD_sf"/>
</dbReference>
<organism evidence="4 5">
    <name type="scientific">Beauveria bassiana D1-5</name>
    <dbReference type="NCBI Taxonomy" id="1245745"/>
    <lineage>
        <taxon>Eukaryota</taxon>
        <taxon>Fungi</taxon>
        <taxon>Dikarya</taxon>
        <taxon>Ascomycota</taxon>
        <taxon>Pezizomycotina</taxon>
        <taxon>Sordariomycetes</taxon>
        <taxon>Hypocreomycetidae</taxon>
        <taxon>Hypocreales</taxon>
        <taxon>Cordycipitaceae</taxon>
        <taxon>Beauveria</taxon>
    </lineage>
</organism>
<keyword evidence="3" id="KW-0460">Magnesium</keyword>
<dbReference type="Pfam" id="PF12710">
    <property type="entry name" value="HAD"/>
    <property type="match status" value="1"/>
</dbReference>
<dbReference type="Proteomes" id="UP000030106">
    <property type="component" value="Unassembled WGS sequence"/>
</dbReference>
<dbReference type="NCBIfam" id="TIGR01490">
    <property type="entry name" value="HAD-SF-IB-hyp1"/>
    <property type="match status" value="1"/>
</dbReference>
<sequence length="222" mass="24733">MNMSNPLYVFDLDHTLIDADCSTLWSRFLSREGLIKDPDYLAKEHKLMLDYQRGEMNIHEYVGVTLAPLAGMTIPDVDTLVARCVETDVLPLVYPEAKRLIAQLRAQGQQMMIISASVSLLVKAIAPRLGIEHAIGIDLVTGNNAYTSVISGVPSYQAGKITRLKDWLQVNPEYSGELTFYTDSINDLPLCLEADRVLMVNPCQKLAAQGARYGWQTLSWSL</sequence>
<keyword evidence="2" id="KW-0378">Hydrolase</keyword>
<protein>
    <submittedName>
        <fullName evidence="4">Uncharacterized protein</fullName>
    </submittedName>
</protein>
<reference evidence="4 5" key="1">
    <citation type="submission" date="2012-10" db="EMBL/GenBank/DDBJ databases">
        <title>Genome sequencing and analysis of entomopathogenic fungi Beauveria bassiana D1-5.</title>
        <authorList>
            <person name="Li Q."/>
            <person name="Wang L."/>
            <person name="Zhang Z."/>
            <person name="Wang Q."/>
            <person name="Ren J."/>
            <person name="Wang M."/>
            <person name="Xu W."/>
            <person name="Wang J."/>
            <person name="Lu Y."/>
            <person name="Du Q."/>
            <person name="Sun Z."/>
        </authorList>
    </citation>
    <scope>NUCLEOTIDE SEQUENCE [LARGE SCALE GENOMIC DNA]</scope>
    <source>
        <strain evidence="4 5">D1-5</strain>
    </source>
</reference>
<dbReference type="GO" id="GO:0046872">
    <property type="term" value="F:metal ion binding"/>
    <property type="evidence" value="ECO:0007669"/>
    <property type="project" value="UniProtKB-KW"/>
</dbReference>
<name>A0A0A2W529_BEABA</name>